<evidence type="ECO:0000256" key="1">
    <source>
        <dbReference type="SAM" id="Phobius"/>
    </source>
</evidence>
<keyword evidence="1" id="KW-0472">Membrane</keyword>
<feature type="transmembrane region" description="Helical" evidence="1">
    <location>
        <begin position="393"/>
        <end position="417"/>
    </location>
</feature>
<keyword evidence="1" id="KW-1133">Transmembrane helix</keyword>
<keyword evidence="1" id="KW-0812">Transmembrane</keyword>
<keyword evidence="3" id="KW-1185">Reference proteome</keyword>
<proteinExistence type="predicted"/>
<sequence>MRKLAQWKLQRGAPLLPLEQLIGSTTFFGAMATQWTLRTVNLLGLSLSVLWVFSPLGAQAALRMSVADFVPQSTVVDLSYFDMNAYAHSTTTSSWTEENGQADQMFLASILASNATANSKTDIWGNLKVPYLGTLQQQITANASGWRETTGQSTMVYASHIGIPVHGVGLGNTTLVIETSYQDIECLNLSNITSPDWMEWYQYFFFQDASNTTHIPGSSNHSAFKFGSYNFDWRGSTVADCYVRQKFVEAAVTCVSTGVSQARCSVTAIRPSPSNNESSSSNIFTQPDLFRAFTKSLAASFPVGHPLYPRMLEKYLIDPGNAIQPYFPQTLQLYDVPVDTFSQRFMQAVNSFYTARLAFDLLIQGGSGGTSHLMGVSGVGTVVQSKLTCLVHWGWLVVFLISTLILVAASITTFCIASRIFNPDVLGYVSTLTRDNSHIDVPESSSAWDGFERAKALGGLSIRLGDVRGNDPASGELAVGTLVGTTRTISGRHYR</sequence>
<evidence type="ECO:0000313" key="3">
    <source>
        <dbReference type="Proteomes" id="UP001610335"/>
    </source>
</evidence>
<dbReference type="Proteomes" id="UP001610335">
    <property type="component" value="Unassembled WGS sequence"/>
</dbReference>
<organism evidence="2 3">
    <name type="scientific">Aspergillus cavernicola</name>
    <dbReference type="NCBI Taxonomy" id="176166"/>
    <lineage>
        <taxon>Eukaryota</taxon>
        <taxon>Fungi</taxon>
        <taxon>Dikarya</taxon>
        <taxon>Ascomycota</taxon>
        <taxon>Pezizomycotina</taxon>
        <taxon>Eurotiomycetes</taxon>
        <taxon>Eurotiomycetidae</taxon>
        <taxon>Eurotiales</taxon>
        <taxon>Aspergillaceae</taxon>
        <taxon>Aspergillus</taxon>
        <taxon>Aspergillus subgen. Nidulantes</taxon>
    </lineage>
</organism>
<feature type="transmembrane region" description="Helical" evidence="1">
    <location>
        <begin position="40"/>
        <end position="62"/>
    </location>
</feature>
<comment type="caution">
    <text evidence="2">The sequence shown here is derived from an EMBL/GenBank/DDBJ whole genome shotgun (WGS) entry which is preliminary data.</text>
</comment>
<gene>
    <name evidence="2" type="ORF">BDW59DRAFT_157447</name>
</gene>
<name>A0ABR4IXY0_9EURO</name>
<dbReference type="EMBL" id="JBFXLS010000006">
    <property type="protein sequence ID" value="KAL2832626.1"/>
    <property type="molecule type" value="Genomic_DNA"/>
</dbReference>
<protein>
    <submittedName>
        <fullName evidence="2">Uncharacterized protein</fullName>
    </submittedName>
</protein>
<evidence type="ECO:0000313" key="2">
    <source>
        <dbReference type="EMBL" id="KAL2832626.1"/>
    </source>
</evidence>
<reference evidence="2 3" key="1">
    <citation type="submission" date="2024-07" db="EMBL/GenBank/DDBJ databases">
        <title>Section-level genome sequencing and comparative genomics of Aspergillus sections Usti and Cavernicolus.</title>
        <authorList>
            <consortium name="Lawrence Berkeley National Laboratory"/>
            <person name="Nybo J.L."/>
            <person name="Vesth T.C."/>
            <person name="Theobald S."/>
            <person name="Frisvad J.C."/>
            <person name="Larsen T.O."/>
            <person name="Kjaerboelling I."/>
            <person name="Rothschild-Mancinelli K."/>
            <person name="Lyhne E.K."/>
            <person name="Kogle M.E."/>
            <person name="Barry K."/>
            <person name="Clum A."/>
            <person name="Na H."/>
            <person name="Ledsgaard L."/>
            <person name="Lin J."/>
            <person name="Lipzen A."/>
            <person name="Kuo A."/>
            <person name="Riley R."/>
            <person name="Mondo S."/>
            <person name="LaButti K."/>
            <person name="Haridas S."/>
            <person name="Pangalinan J."/>
            <person name="Salamov A.A."/>
            <person name="Simmons B.A."/>
            <person name="Magnuson J.K."/>
            <person name="Chen J."/>
            <person name="Drula E."/>
            <person name="Henrissat B."/>
            <person name="Wiebenga A."/>
            <person name="Lubbers R.J."/>
            <person name="Gomes A.C."/>
            <person name="Makela M.R."/>
            <person name="Stajich J."/>
            <person name="Grigoriev I.V."/>
            <person name="Mortensen U.H."/>
            <person name="De vries R.P."/>
            <person name="Baker S.E."/>
            <person name="Andersen M.R."/>
        </authorList>
    </citation>
    <scope>NUCLEOTIDE SEQUENCE [LARGE SCALE GENOMIC DNA]</scope>
    <source>
        <strain evidence="2 3">CBS 600.67</strain>
    </source>
</reference>
<accession>A0ABR4IXY0</accession>